<sequence length="80" mass="9595">MIKVLIKYPFISKNLLRKNLKNFKTRNKSTQLIFIFKNYKIFIYNGKNYISLFINSKKLNSKLGHFVFTKNLKKKIFNGT</sequence>
<dbReference type="GO" id="GO:0006412">
    <property type="term" value="P:translation"/>
    <property type="evidence" value="ECO:0007669"/>
    <property type="project" value="InterPro"/>
</dbReference>
<dbReference type="AlphaFoldDB" id="A0A5C1H8T1"/>
<protein>
    <submittedName>
        <fullName evidence="4">30S ribosomal protein S19</fullName>
    </submittedName>
</protein>
<evidence type="ECO:0000313" key="4">
    <source>
        <dbReference type="EMBL" id="QEM01894.1"/>
    </source>
</evidence>
<keyword evidence="3" id="KW-0687">Ribonucleoprotein</keyword>
<dbReference type="SUPFAM" id="SSF54570">
    <property type="entry name" value="Ribosomal protein S19"/>
    <property type="match status" value="1"/>
</dbReference>
<reference evidence="4" key="1">
    <citation type="journal article" date="2019" name="Genome Biol. Evol.">
        <title>Nephromyces represents a diverse and novel lineage of the Apicomplexa that has retained apicoplasts.</title>
        <authorList>
            <person name="Munoz-Gomez S.A."/>
            <person name="Durnin K."/>
            <person name="Eme L."/>
            <person name="Paight C."/>
            <person name="Lane C.E."/>
            <person name="Saffo M.B."/>
            <person name="Slamovits C.H."/>
        </authorList>
    </citation>
    <scope>NUCLEOTIDE SEQUENCE</scope>
    <source>
        <strain evidence="4">705</strain>
    </source>
</reference>
<evidence type="ECO:0000256" key="2">
    <source>
        <dbReference type="ARBA" id="ARBA00022980"/>
    </source>
</evidence>
<keyword evidence="2 4" id="KW-0689">Ribosomal protein</keyword>
<dbReference type="EMBL" id="MK573210">
    <property type="protein sequence ID" value="QEM01894.1"/>
    <property type="molecule type" value="Genomic_DNA"/>
</dbReference>
<gene>
    <name evidence="4" type="primary">rps19</name>
</gene>
<organism evidence="4">
    <name type="scientific">Nephromyces sp. ex Molgula occidentalis</name>
    <dbReference type="NCBI Taxonomy" id="2544991"/>
    <lineage>
        <taxon>Eukaryota</taxon>
        <taxon>Sar</taxon>
        <taxon>Alveolata</taxon>
        <taxon>Apicomplexa</taxon>
        <taxon>Aconoidasida</taxon>
        <taxon>Nephromycida</taxon>
        <taxon>Nephromyces</taxon>
    </lineage>
</organism>
<dbReference type="Pfam" id="PF00203">
    <property type="entry name" value="Ribosomal_S19"/>
    <property type="match status" value="1"/>
</dbReference>
<evidence type="ECO:0000256" key="1">
    <source>
        <dbReference type="ARBA" id="ARBA00007345"/>
    </source>
</evidence>
<dbReference type="Gene3D" id="3.30.860.10">
    <property type="entry name" value="30s Ribosomal Protein S19, Chain A"/>
    <property type="match status" value="1"/>
</dbReference>
<name>A0A5C1H8T1_9APIC</name>
<evidence type="ECO:0000256" key="3">
    <source>
        <dbReference type="ARBA" id="ARBA00023274"/>
    </source>
</evidence>
<dbReference type="GO" id="GO:0003735">
    <property type="term" value="F:structural constituent of ribosome"/>
    <property type="evidence" value="ECO:0007669"/>
    <property type="project" value="InterPro"/>
</dbReference>
<dbReference type="GO" id="GO:1990904">
    <property type="term" value="C:ribonucleoprotein complex"/>
    <property type="evidence" value="ECO:0007669"/>
    <property type="project" value="UniProtKB-KW"/>
</dbReference>
<accession>A0A5C1H8T1</accession>
<dbReference type="InterPro" id="IPR023575">
    <property type="entry name" value="Ribosomal_uS19_SF"/>
</dbReference>
<dbReference type="PIRSF" id="PIRSF002144">
    <property type="entry name" value="Ribosomal_S19"/>
    <property type="match status" value="1"/>
</dbReference>
<comment type="similarity">
    <text evidence="1">Belongs to the universal ribosomal protein uS19 family.</text>
</comment>
<dbReference type="GO" id="GO:0005840">
    <property type="term" value="C:ribosome"/>
    <property type="evidence" value="ECO:0007669"/>
    <property type="project" value="UniProtKB-KW"/>
</dbReference>
<proteinExistence type="inferred from homology"/>
<dbReference type="InterPro" id="IPR002222">
    <property type="entry name" value="Ribosomal_uS19"/>
</dbReference>